<proteinExistence type="predicted"/>
<dbReference type="InterPro" id="IPR000847">
    <property type="entry name" value="LysR_HTH_N"/>
</dbReference>
<gene>
    <name evidence="2" type="ORF">PAMC26577_09430</name>
</gene>
<dbReference type="EMBL" id="NBTZ01000033">
    <property type="protein sequence ID" value="OTP77178.1"/>
    <property type="molecule type" value="Genomic_DNA"/>
</dbReference>
<dbReference type="GO" id="GO:0003700">
    <property type="term" value="F:DNA-binding transcription factor activity"/>
    <property type="evidence" value="ECO:0007669"/>
    <property type="project" value="InterPro"/>
</dbReference>
<sequence length="62" mass="7091">MLKSDDIEAVAAVVRCRSHMLFRLLDTTQPAVTRRIRSLEKVLGVELLQANQKINAQYRVPQ</sequence>
<comment type="caution">
    <text evidence="2">The sequence shown here is derived from an EMBL/GenBank/DDBJ whole genome shotgun (WGS) entry which is preliminary data.</text>
</comment>
<evidence type="ECO:0000313" key="3">
    <source>
        <dbReference type="Proteomes" id="UP000195221"/>
    </source>
</evidence>
<dbReference type="InterPro" id="IPR036390">
    <property type="entry name" value="WH_DNA-bd_sf"/>
</dbReference>
<protein>
    <recommendedName>
        <fullName evidence="1">HTH lysR-type domain-containing protein</fullName>
    </recommendedName>
</protein>
<name>A0A242N0H1_CABSO</name>
<accession>A0A242N0H1</accession>
<dbReference type="AlphaFoldDB" id="A0A242N0H1"/>
<feature type="domain" description="HTH lysR-type" evidence="1">
    <location>
        <begin position="23"/>
        <end position="49"/>
    </location>
</feature>
<dbReference type="SUPFAM" id="SSF46785">
    <property type="entry name" value="Winged helix' DNA-binding domain"/>
    <property type="match status" value="1"/>
</dbReference>
<evidence type="ECO:0000259" key="1">
    <source>
        <dbReference type="PROSITE" id="PS50931"/>
    </source>
</evidence>
<dbReference type="Gene3D" id="1.10.10.10">
    <property type="entry name" value="Winged helix-like DNA-binding domain superfamily/Winged helix DNA-binding domain"/>
    <property type="match status" value="1"/>
</dbReference>
<organism evidence="2 3">
    <name type="scientific">Caballeronia sordidicola</name>
    <name type="common">Burkholderia sordidicola</name>
    <dbReference type="NCBI Taxonomy" id="196367"/>
    <lineage>
        <taxon>Bacteria</taxon>
        <taxon>Pseudomonadati</taxon>
        <taxon>Pseudomonadota</taxon>
        <taxon>Betaproteobacteria</taxon>
        <taxon>Burkholderiales</taxon>
        <taxon>Burkholderiaceae</taxon>
        <taxon>Caballeronia</taxon>
    </lineage>
</organism>
<reference evidence="2 3" key="1">
    <citation type="submission" date="2017-03" db="EMBL/GenBank/DDBJ databases">
        <title>Genome analysis of strain PAMC 26577.</title>
        <authorList>
            <person name="Oh H.-M."/>
            <person name="Yang J.-A."/>
        </authorList>
    </citation>
    <scope>NUCLEOTIDE SEQUENCE [LARGE SCALE GENOMIC DNA]</scope>
    <source>
        <strain evidence="2 3">PAMC 26577</strain>
    </source>
</reference>
<dbReference type="InterPro" id="IPR036388">
    <property type="entry name" value="WH-like_DNA-bd_sf"/>
</dbReference>
<dbReference type="PROSITE" id="PS50931">
    <property type="entry name" value="HTH_LYSR"/>
    <property type="match status" value="1"/>
</dbReference>
<dbReference type="Proteomes" id="UP000195221">
    <property type="component" value="Unassembled WGS sequence"/>
</dbReference>
<dbReference type="Pfam" id="PF00126">
    <property type="entry name" value="HTH_1"/>
    <property type="match status" value="1"/>
</dbReference>
<evidence type="ECO:0000313" key="2">
    <source>
        <dbReference type="EMBL" id="OTP77178.1"/>
    </source>
</evidence>